<dbReference type="AlphaFoldDB" id="A0AAN6XZB0"/>
<name>A0AAN6XZB0_9PEZI</name>
<sequence length="221" mass="24259">MESCGEADATEGWKPIQTQVDIVLKLEMKTIATVDGDFGQPAPVEVGVTSRANLSAAVMNGEAVDYPSMRQGSGNCRGHEAELKIDLISATRDWSERVLPDGLWLVRSTHVRTCTHIDTLACPNNPWSVAVAWRLINLHKVGKHRRIGIEIWLFTDTIYMDAVSYAADPLNKPQPQGSSVSATVLVNSATQKDRSEVKPRHHHHLVCLVKLASPYSGIRAS</sequence>
<protein>
    <submittedName>
        <fullName evidence="1">Uncharacterized protein</fullName>
    </submittedName>
</protein>
<accession>A0AAN6XZB0</accession>
<evidence type="ECO:0000313" key="1">
    <source>
        <dbReference type="EMBL" id="KAK4208355.1"/>
    </source>
</evidence>
<reference evidence="1" key="1">
    <citation type="journal article" date="2023" name="Mol. Phylogenet. Evol.">
        <title>Genome-scale phylogeny and comparative genomics of the fungal order Sordariales.</title>
        <authorList>
            <person name="Hensen N."/>
            <person name="Bonometti L."/>
            <person name="Westerberg I."/>
            <person name="Brannstrom I.O."/>
            <person name="Guillou S."/>
            <person name="Cros-Aarteil S."/>
            <person name="Calhoun S."/>
            <person name="Haridas S."/>
            <person name="Kuo A."/>
            <person name="Mondo S."/>
            <person name="Pangilinan J."/>
            <person name="Riley R."/>
            <person name="LaButti K."/>
            <person name="Andreopoulos B."/>
            <person name="Lipzen A."/>
            <person name="Chen C."/>
            <person name="Yan M."/>
            <person name="Daum C."/>
            <person name="Ng V."/>
            <person name="Clum A."/>
            <person name="Steindorff A."/>
            <person name="Ohm R.A."/>
            <person name="Martin F."/>
            <person name="Silar P."/>
            <person name="Natvig D.O."/>
            <person name="Lalanne C."/>
            <person name="Gautier V."/>
            <person name="Ament-Velasquez S.L."/>
            <person name="Kruys A."/>
            <person name="Hutchinson M.I."/>
            <person name="Powell A.J."/>
            <person name="Barry K."/>
            <person name="Miller A.N."/>
            <person name="Grigoriev I.V."/>
            <person name="Debuchy R."/>
            <person name="Gladieux P."/>
            <person name="Hiltunen Thoren M."/>
            <person name="Johannesson H."/>
        </authorList>
    </citation>
    <scope>NUCLEOTIDE SEQUENCE</scope>
    <source>
        <strain evidence="1">PSN293</strain>
    </source>
</reference>
<evidence type="ECO:0000313" key="2">
    <source>
        <dbReference type="Proteomes" id="UP001301769"/>
    </source>
</evidence>
<dbReference type="EMBL" id="MU858247">
    <property type="protein sequence ID" value="KAK4208355.1"/>
    <property type="molecule type" value="Genomic_DNA"/>
</dbReference>
<proteinExistence type="predicted"/>
<dbReference type="Proteomes" id="UP001301769">
    <property type="component" value="Unassembled WGS sequence"/>
</dbReference>
<gene>
    <name evidence="1" type="ORF">QBC37DRAFT_405370</name>
</gene>
<organism evidence="1 2">
    <name type="scientific">Rhypophila decipiens</name>
    <dbReference type="NCBI Taxonomy" id="261697"/>
    <lineage>
        <taxon>Eukaryota</taxon>
        <taxon>Fungi</taxon>
        <taxon>Dikarya</taxon>
        <taxon>Ascomycota</taxon>
        <taxon>Pezizomycotina</taxon>
        <taxon>Sordariomycetes</taxon>
        <taxon>Sordariomycetidae</taxon>
        <taxon>Sordariales</taxon>
        <taxon>Naviculisporaceae</taxon>
        <taxon>Rhypophila</taxon>
    </lineage>
</organism>
<keyword evidence="2" id="KW-1185">Reference proteome</keyword>
<reference evidence="1" key="2">
    <citation type="submission" date="2023-05" db="EMBL/GenBank/DDBJ databases">
        <authorList>
            <consortium name="Lawrence Berkeley National Laboratory"/>
            <person name="Steindorff A."/>
            <person name="Hensen N."/>
            <person name="Bonometti L."/>
            <person name="Westerberg I."/>
            <person name="Brannstrom I.O."/>
            <person name="Guillou S."/>
            <person name="Cros-Aarteil S."/>
            <person name="Calhoun S."/>
            <person name="Haridas S."/>
            <person name="Kuo A."/>
            <person name="Mondo S."/>
            <person name="Pangilinan J."/>
            <person name="Riley R."/>
            <person name="Labutti K."/>
            <person name="Andreopoulos B."/>
            <person name="Lipzen A."/>
            <person name="Chen C."/>
            <person name="Yanf M."/>
            <person name="Daum C."/>
            <person name="Ng V."/>
            <person name="Clum A."/>
            <person name="Ohm R."/>
            <person name="Martin F."/>
            <person name="Silar P."/>
            <person name="Natvig D."/>
            <person name="Lalanne C."/>
            <person name="Gautier V."/>
            <person name="Ament-Velasquez S.L."/>
            <person name="Kruys A."/>
            <person name="Hutchinson M.I."/>
            <person name="Powell A.J."/>
            <person name="Barry K."/>
            <person name="Miller A.N."/>
            <person name="Grigoriev I.V."/>
            <person name="Debuchy R."/>
            <person name="Gladieux P."/>
            <person name="Thoren M.H."/>
            <person name="Johannesson H."/>
        </authorList>
    </citation>
    <scope>NUCLEOTIDE SEQUENCE</scope>
    <source>
        <strain evidence="1">PSN293</strain>
    </source>
</reference>
<comment type="caution">
    <text evidence="1">The sequence shown here is derived from an EMBL/GenBank/DDBJ whole genome shotgun (WGS) entry which is preliminary data.</text>
</comment>